<dbReference type="Pfam" id="PF00534">
    <property type="entry name" value="Glycos_transf_1"/>
    <property type="match status" value="1"/>
</dbReference>
<sequence length="422" mass="45557">MRVAHFCDSHPGRTDGVAISVATTVSLLRAAGHEVQLYQPAPLLRGRAEPCGVRSVPVPLRNIRIGVPHFSGMRRVPQVVHIHTPGPVGIGGLRYARVHEIPVVMTWHTDLLAYSAHFMEIQFGAAHAAQRLELGWTMRDYLRLARPGTERRAQLVRLGQEFLDRTAVVVAPSEKTAASFAEFERVPPVWTVPTSVSLAECPLGRAEVRRSLRIPQNAPVVLAVGRATREKDPQLLLASFARLLRRLPGARLVMLGVKQHRLAVLRLARQAGVAHALRIVRPVPHSRMAAYYRMADVLAFTSTTDTQGLVMLEAEQAGLPVVLADTALAGRPGEHGEHDAPGAAGRLSTAPDADSFAAALARVLTDPDLHREVVEAGRAAAHAYSTQRYLDHLLSAYEFALTAAQGADSASVGASRAARTAG</sequence>
<evidence type="ECO:0000259" key="4">
    <source>
        <dbReference type="Pfam" id="PF00534"/>
    </source>
</evidence>
<accession>A0ABY5VUY3</accession>
<dbReference type="EMBL" id="CP073720">
    <property type="protein sequence ID" value="UWP81608.1"/>
    <property type="molecule type" value="Genomic_DNA"/>
</dbReference>
<evidence type="ECO:0000256" key="1">
    <source>
        <dbReference type="ARBA" id="ARBA00022676"/>
    </source>
</evidence>
<dbReference type="PANTHER" id="PTHR45947">
    <property type="entry name" value="SULFOQUINOVOSYL TRANSFERASE SQD2"/>
    <property type="match status" value="1"/>
</dbReference>
<reference evidence="6" key="1">
    <citation type="submission" date="2021-04" db="EMBL/GenBank/DDBJ databases">
        <authorList>
            <person name="Hartkoorn R.C."/>
            <person name="Beaudoing E."/>
            <person name="Hot D."/>
        </authorList>
    </citation>
    <scope>NUCLEOTIDE SEQUENCE</scope>
    <source>
        <strain evidence="6">NRRL B-16292</strain>
    </source>
</reference>
<feature type="domain" description="Glycosyltransferase subfamily 4-like N-terminal" evidence="5">
    <location>
        <begin position="15"/>
        <end position="198"/>
    </location>
</feature>
<gene>
    <name evidence="6" type="ORF">Dfulv_41910</name>
</gene>
<protein>
    <submittedName>
        <fullName evidence="6">Glycosyltransferase</fullName>
        <ecNumber evidence="6">2.4.-.-</ecNumber>
    </submittedName>
</protein>
<dbReference type="SUPFAM" id="SSF53756">
    <property type="entry name" value="UDP-Glycosyltransferase/glycogen phosphorylase"/>
    <property type="match status" value="1"/>
</dbReference>
<keyword evidence="7" id="KW-1185">Reference proteome</keyword>
<dbReference type="EC" id="2.4.-.-" evidence="6"/>
<evidence type="ECO:0000313" key="7">
    <source>
        <dbReference type="Proteomes" id="UP001059617"/>
    </source>
</evidence>
<dbReference type="GO" id="GO:0016757">
    <property type="term" value="F:glycosyltransferase activity"/>
    <property type="evidence" value="ECO:0007669"/>
    <property type="project" value="UniProtKB-KW"/>
</dbReference>
<dbReference type="Proteomes" id="UP001059617">
    <property type="component" value="Chromosome"/>
</dbReference>
<keyword evidence="1 6" id="KW-0328">Glycosyltransferase</keyword>
<dbReference type="InterPro" id="IPR028098">
    <property type="entry name" value="Glyco_trans_4-like_N"/>
</dbReference>
<feature type="region of interest" description="Disordered" evidence="3">
    <location>
        <begin position="330"/>
        <end position="349"/>
    </location>
</feature>
<dbReference type="Pfam" id="PF13439">
    <property type="entry name" value="Glyco_transf_4"/>
    <property type="match status" value="1"/>
</dbReference>
<dbReference type="InterPro" id="IPR050194">
    <property type="entry name" value="Glycosyltransferase_grp1"/>
</dbReference>
<dbReference type="Gene3D" id="3.40.50.2000">
    <property type="entry name" value="Glycogen Phosphorylase B"/>
    <property type="match status" value="2"/>
</dbReference>
<dbReference type="RefSeq" id="WP_259859375.1">
    <property type="nucleotide sequence ID" value="NZ_BAAAST010000034.1"/>
</dbReference>
<name>A0ABY5VUY3_9ACTN</name>
<dbReference type="PANTHER" id="PTHR45947:SF3">
    <property type="entry name" value="SULFOQUINOVOSYL TRANSFERASE SQD2"/>
    <property type="match status" value="1"/>
</dbReference>
<keyword evidence="2 6" id="KW-0808">Transferase</keyword>
<proteinExistence type="predicted"/>
<evidence type="ECO:0000256" key="3">
    <source>
        <dbReference type="SAM" id="MobiDB-lite"/>
    </source>
</evidence>
<evidence type="ECO:0000256" key="2">
    <source>
        <dbReference type="ARBA" id="ARBA00022679"/>
    </source>
</evidence>
<dbReference type="InterPro" id="IPR001296">
    <property type="entry name" value="Glyco_trans_1"/>
</dbReference>
<evidence type="ECO:0000259" key="5">
    <source>
        <dbReference type="Pfam" id="PF13439"/>
    </source>
</evidence>
<feature type="domain" description="Glycosyl transferase family 1" evidence="4">
    <location>
        <begin position="206"/>
        <end position="378"/>
    </location>
</feature>
<evidence type="ECO:0000313" key="6">
    <source>
        <dbReference type="EMBL" id="UWP81608.1"/>
    </source>
</evidence>
<reference evidence="6" key="2">
    <citation type="submission" date="2022-09" db="EMBL/GenBank/DDBJ databases">
        <title>Biosynthetic gene clusters of Dactylosporangioum fulvum.</title>
        <authorList>
            <person name="Caradec T."/>
        </authorList>
    </citation>
    <scope>NUCLEOTIDE SEQUENCE</scope>
    <source>
        <strain evidence="6">NRRL B-16292</strain>
    </source>
</reference>
<organism evidence="6 7">
    <name type="scientific">Dactylosporangium fulvum</name>
    <dbReference type="NCBI Taxonomy" id="53359"/>
    <lineage>
        <taxon>Bacteria</taxon>
        <taxon>Bacillati</taxon>
        <taxon>Actinomycetota</taxon>
        <taxon>Actinomycetes</taxon>
        <taxon>Micromonosporales</taxon>
        <taxon>Micromonosporaceae</taxon>
        <taxon>Dactylosporangium</taxon>
    </lineage>
</organism>